<accession>A0A226F039</accession>
<dbReference type="GO" id="GO:0003735">
    <property type="term" value="F:structural constituent of ribosome"/>
    <property type="evidence" value="ECO:0007669"/>
    <property type="project" value="TreeGrafter"/>
</dbReference>
<proteinExistence type="inferred from homology"/>
<dbReference type="PANTHER" id="PTHR12810">
    <property type="entry name" value="MITOCHONDRIAL 28S RIBOSOMAL PROTEIN S29"/>
    <property type="match status" value="1"/>
</dbReference>
<dbReference type="PRINTS" id="PR01716">
    <property type="entry name" value="DEATHASSOCP3"/>
</dbReference>
<name>A0A226F039_FOLCA</name>
<gene>
    <name evidence="8" type="ORF">Fcan01_03192</name>
</gene>
<dbReference type="Pfam" id="PF10236">
    <property type="entry name" value="DAP3"/>
    <property type="match status" value="2"/>
</dbReference>
<dbReference type="GO" id="GO:0006915">
    <property type="term" value="P:apoptotic process"/>
    <property type="evidence" value="ECO:0007669"/>
    <property type="project" value="InterPro"/>
</dbReference>
<evidence type="ECO:0000256" key="4">
    <source>
        <dbReference type="ARBA" id="ARBA00022980"/>
    </source>
</evidence>
<evidence type="ECO:0000256" key="7">
    <source>
        <dbReference type="ARBA" id="ARBA00035140"/>
    </source>
</evidence>
<dbReference type="Proteomes" id="UP000198287">
    <property type="component" value="Unassembled WGS sequence"/>
</dbReference>
<keyword evidence="6" id="KW-0687">Ribonucleoprotein</keyword>
<dbReference type="InterPro" id="IPR008092">
    <property type="entry name" value="Ribosomal_mS29_met"/>
</dbReference>
<sequence>MLQTRLILSTTSALRLRTLPCLREERRFRKRVAQPLLPPPITVNPDQYSAVTEGGAGGSTSSYFPPLSAFRTSQTDPAKLDKSHLGRFYTVDNEFYKGVMNPIQCYPPEFRQNCSTFGEVCVMIRKPFVDIKSCIEASDMKKPVIRYIIYGPPGSGKTMTMCCLAHYGFVQEYILVNVPWVKNTKESGGVVVSTVDKLAGQNEIRESDLPRYLLTKDGWEHFDPFIPVRVENYTSQEVQTTIDYFLDRKWLQHPQAGSEFGRIELEYLSTRNPLTLMKLCNFR</sequence>
<comment type="caution">
    <text evidence="8">The sequence shown here is derived from an EMBL/GenBank/DDBJ whole genome shotgun (WGS) entry which is preliminary data.</text>
</comment>
<dbReference type="AlphaFoldDB" id="A0A226F039"/>
<dbReference type="OMA" id="PMEASIW"/>
<dbReference type="STRING" id="158441.A0A226F039"/>
<dbReference type="OrthoDB" id="274828at2759"/>
<dbReference type="EMBL" id="LNIX01000001">
    <property type="protein sequence ID" value="OXA63169.1"/>
    <property type="molecule type" value="Genomic_DNA"/>
</dbReference>
<dbReference type="InterPro" id="IPR019368">
    <property type="entry name" value="Ribosomal_mS29"/>
</dbReference>
<evidence type="ECO:0000256" key="3">
    <source>
        <dbReference type="ARBA" id="ARBA00022946"/>
    </source>
</evidence>
<keyword evidence="9" id="KW-1185">Reference proteome</keyword>
<comment type="subcellular location">
    <subcellularLocation>
        <location evidence="1">Mitochondrion</location>
    </subcellularLocation>
</comment>
<evidence type="ECO:0000313" key="8">
    <source>
        <dbReference type="EMBL" id="OXA63169.1"/>
    </source>
</evidence>
<dbReference type="Gene3D" id="3.40.50.300">
    <property type="entry name" value="P-loop containing nucleotide triphosphate hydrolases"/>
    <property type="match status" value="1"/>
</dbReference>
<protein>
    <recommendedName>
        <fullName evidence="7">Small ribosomal subunit protein mS29</fullName>
    </recommendedName>
</protein>
<organism evidence="8 9">
    <name type="scientific">Folsomia candida</name>
    <name type="common">Springtail</name>
    <dbReference type="NCBI Taxonomy" id="158441"/>
    <lineage>
        <taxon>Eukaryota</taxon>
        <taxon>Metazoa</taxon>
        <taxon>Ecdysozoa</taxon>
        <taxon>Arthropoda</taxon>
        <taxon>Hexapoda</taxon>
        <taxon>Collembola</taxon>
        <taxon>Entomobryomorpha</taxon>
        <taxon>Isotomoidea</taxon>
        <taxon>Isotomidae</taxon>
        <taxon>Proisotominae</taxon>
        <taxon>Folsomia</taxon>
    </lineage>
</organism>
<keyword evidence="4" id="KW-0689">Ribosomal protein</keyword>
<dbReference type="SUPFAM" id="SSF52540">
    <property type="entry name" value="P-loop containing nucleoside triphosphate hydrolases"/>
    <property type="match status" value="1"/>
</dbReference>
<evidence type="ECO:0000256" key="5">
    <source>
        <dbReference type="ARBA" id="ARBA00023128"/>
    </source>
</evidence>
<keyword evidence="5" id="KW-0496">Mitochondrion</keyword>
<dbReference type="GO" id="GO:0005763">
    <property type="term" value="C:mitochondrial small ribosomal subunit"/>
    <property type="evidence" value="ECO:0007669"/>
    <property type="project" value="TreeGrafter"/>
</dbReference>
<evidence type="ECO:0000256" key="6">
    <source>
        <dbReference type="ARBA" id="ARBA00023274"/>
    </source>
</evidence>
<evidence type="ECO:0000313" key="9">
    <source>
        <dbReference type="Proteomes" id="UP000198287"/>
    </source>
</evidence>
<comment type="similarity">
    <text evidence="2">Belongs to the mitochondrion-specific ribosomal protein mS29 family.</text>
</comment>
<dbReference type="PANTHER" id="PTHR12810:SF0">
    <property type="entry name" value="SMALL RIBOSOMAL SUBUNIT PROTEIN MS29"/>
    <property type="match status" value="1"/>
</dbReference>
<dbReference type="InterPro" id="IPR027417">
    <property type="entry name" value="P-loop_NTPase"/>
</dbReference>
<reference evidence="8 9" key="1">
    <citation type="submission" date="2015-12" db="EMBL/GenBank/DDBJ databases">
        <title>The genome of Folsomia candida.</title>
        <authorList>
            <person name="Faddeeva A."/>
            <person name="Derks M.F."/>
            <person name="Anvar Y."/>
            <person name="Smit S."/>
            <person name="Van Straalen N."/>
            <person name="Roelofs D."/>
        </authorList>
    </citation>
    <scope>NUCLEOTIDE SEQUENCE [LARGE SCALE GENOMIC DNA]</scope>
    <source>
        <strain evidence="8 9">VU population</strain>
        <tissue evidence="8">Whole body</tissue>
    </source>
</reference>
<evidence type="ECO:0000256" key="2">
    <source>
        <dbReference type="ARBA" id="ARBA00009863"/>
    </source>
</evidence>
<evidence type="ECO:0000256" key="1">
    <source>
        <dbReference type="ARBA" id="ARBA00004173"/>
    </source>
</evidence>
<keyword evidence="3" id="KW-0809">Transit peptide</keyword>